<dbReference type="EMBL" id="GBRH01187928">
    <property type="protein sequence ID" value="JAE09968.1"/>
    <property type="molecule type" value="Transcribed_RNA"/>
</dbReference>
<protein>
    <submittedName>
        <fullName evidence="1">Uncharacterized protein</fullName>
    </submittedName>
</protein>
<proteinExistence type="predicted"/>
<sequence length="41" mass="4449">MGGCSDSCEDVWLVAWVDASDPACETNEWVRSRCNASTEPA</sequence>
<name>A0A0A9FNU7_ARUDO</name>
<accession>A0A0A9FNU7</accession>
<organism evidence="1">
    <name type="scientific">Arundo donax</name>
    <name type="common">Giant reed</name>
    <name type="synonym">Donax arundinaceus</name>
    <dbReference type="NCBI Taxonomy" id="35708"/>
    <lineage>
        <taxon>Eukaryota</taxon>
        <taxon>Viridiplantae</taxon>
        <taxon>Streptophyta</taxon>
        <taxon>Embryophyta</taxon>
        <taxon>Tracheophyta</taxon>
        <taxon>Spermatophyta</taxon>
        <taxon>Magnoliopsida</taxon>
        <taxon>Liliopsida</taxon>
        <taxon>Poales</taxon>
        <taxon>Poaceae</taxon>
        <taxon>PACMAD clade</taxon>
        <taxon>Arundinoideae</taxon>
        <taxon>Arundineae</taxon>
        <taxon>Arundo</taxon>
    </lineage>
</organism>
<evidence type="ECO:0000313" key="1">
    <source>
        <dbReference type="EMBL" id="JAE09968.1"/>
    </source>
</evidence>
<dbReference type="AlphaFoldDB" id="A0A0A9FNU7"/>
<reference evidence="1" key="2">
    <citation type="journal article" date="2015" name="Data Brief">
        <title>Shoot transcriptome of the giant reed, Arundo donax.</title>
        <authorList>
            <person name="Barrero R.A."/>
            <person name="Guerrero F.D."/>
            <person name="Moolhuijzen P."/>
            <person name="Goolsby J.A."/>
            <person name="Tidwell J."/>
            <person name="Bellgard S.E."/>
            <person name="Bellgard M.I."/>
        </authorList>
    </citation>
    <scope>NUCLEOTIDE SEQUENCE</scope>
    <source>
        <tissue evidence="1">Shoot tissue taken approximately 20 cm above the soil surface</tissue>
    </source>
</reference>
<reference evidence="1" key="1">
    <citation type="submission" date="2014-09" db="EMBL/GenBank/DDBJ databases">
        <authorList>
            <person name="Magalhaes I.L.F."/>
            <person name="Oliveira U."/>
            <person name="Santos F.R."/>
            <person name="Vidigal T.H.D.A."/>
            <person name="Brescovit A.D."/>
            <person name="Santos A.J."/>
        </authorList>
    </citation>
    <scope>NUCLEOTIDE SEQUENCE</scope>
    <source>
        <tissue evidence="1">Shoot tissue taken approximately 20 cm above the soil surface</tissue>
    </source>
</reference>